<dbReference type="Proteomes" id="UP000233551">
    <property type="component" value="Unassembled WGS sequence"/>
</dbReference>
<reference evidence="1 2" key="1">
    <citation type="submission" date="2017-11" db="EMBL/GenBank/DDBJ databases">
        <title>De-novo sequencing of pomegranate (Punica granatum L.) genome.</title>
        <authorList>
            <person name="Akparov Z."/>
            <person name="Amiraslanov A."/>
            <person name="Hajiyeva S."/>
            <person name="Abbasov M."/>
            <person name="Kaur K."/>
            <person name="Hamwieh A."/>
            <person name="Solovyev V."/>
            <person name="Salamov A."/>
            <person name="Braich B."/>
            <person name="Kosarev P."/>
            <person name="Mahmoud A."/>
            <person name="Hajiyev E."/>
            <person name="Babayeva S."/>
            <person name="Izzatullayeva V."/>
            <person name="Mammadov A."/>
            <person name="Mammadov A."/>
            <person name="Sharifova S."/>
            <person name="Ojaghi J."/>
            <person name="Eynullazada K."/>
            <person name="Bayramov B."/>
            <person name="Abdulazimova A."/>
            <person name="Shahmuradov I."/>
        </authorList>
    </citation>
    <scope>NUCLEOTIDE SEQUENCE [LARGE SCALE GENOMIC DNA]</scope>
    <source>
        <strain evidence="2">cv. AG2017</strain>
        <tissue evidence="1">Leaf</tissue>
    </source>
</reference>
<proteinExistence type="predicted"/>
<comment type="caution">
    <text evidence="1">The sequence shown here is derived from an EMBL/GenBank/DDBJ whole genome shotgun (WGS) entry which is preliminary data.</text>
</comment>
<organism evidence="1 2">
    <name type="scientific">Punica granatum</name>
    <name type="common">Pomegranate</name>
    <dbReference type="NCBI Taxonomy" id="22663"/>
    <lineage>
        <taxon>Eukaryota</taxon>
        <taxon>Viridiplantae</taxon>
        <taxon>Streptophyta</taxon>
        <taxon>Embryophyta</taxon>
        <taxon>Tracheophyta</taxon>
        <taxon>Spermatophyta</taxon>
        <taxon>Magnoliopsida</taxon>
        <taxon>eudicotyledons</taxon>
        <taxon>Gunneridae</taxon>
        <taxon>Pentapetalae</taxon>
        <taxon>rosids</taxon>
        <taxon>malvids</taxon>
        <taxon>Myrtales</taxon>
        <taxon>Lythraceae</taxon>
        <taxon>Punica</taxon>
    </lineage>
</organism>
<name>A0A2I0HXW0_PUNGR</name>
<accession>A0A2I0HXW0</accession>
<dbReference type="AlphaFoldDB" id="A0A2I0HXW0"/>
<gene>
    <name evidence="1" type="ORF">CRG98_043147</name>
</gene>
<keyword evidence="2" id="KW-1185">Reference proteome</keyword>
<protein>
    <submittedName>
        <fullName evidence="1">Uncharacterized protein</fullName>
    </submittedName>
</protein>
<sequence length="121" mass="14110">MRAPKQTRLGSVHLPGDARRSHVRRSRLCALEFNLVGARMRAPKQTRLGSVHLPGDARRTHVRRSRHLPFYDPKVEGRQVTRVWGYGVHLNAKEMVIRNRTFRIRGFYYVQTYIPHALSVL</sequence>
<dbReference type="EMBL" id="PGOL01004854">
    <property type="protein sequence ID" value="PKI36463.1"/>
    <property type="molecule type" value="Genomic_DNA"/>
</dbReference>
<evidence type="ECO:0000313" key="1">
    <source>
        <dbReference type="EMBL" id="PKI36463.1"/>
    </source>
</evidence>
<evidence type="ECO:0000313" key="2">
    <source>
        <dbReference type="Proteomes" id="UP000233551"/>
    </source>
</evidence>